<dbReference type="InterPro" id="IPR009091">
    <property type="entry name" value="RCC1/BLIP-II"/>
</dbReference>
<dbReference type="EMBL" id="GISG01066582">
    <property type="protein sequence ID" value="MBA4628602.1"/>
    <property type="molecule type" value="Transcribed_RNA"/>
</dbReference>
<dbReference type="InterPro" id="IPR051210">
    <property type="entry name" value="Ub_ligase/GEF_domain"/>
</dbReference>
<dbReference type="AlphaFoldDB" id="A0A7C9CY88"/>
<accession>A0A7C9CY88</accession>
<dbReference type="PROSITE" id="PS00626">
    <property type="entry name" value="RCC1_2"/>
    <property type="match status" value="2"/>
</dbReference>
<dbReference type="EMBL" id="GISG01066580">
    <property type="protein sequence ID" value="MBA4628600.1"/>
    <property type="molecule type" value="Transcribed_RNA"/>
</dbReference>
<dbReference type="PRINTS" id="PR00633">
    <property type="entry name" value="RCCNDNSATION"/>
</dbReference>
<evidence type="ECO:0000259" key="3">
    <source>
        <dbReference type="Pfam" id="PF25390"/>
    </source>
</evidence>
<organism evidence="4">
    <name type="scientific">Opuntia streptacantha</name>
    <name type="common">Prickly pear cactus</name>
    <name type="synonym">Opuntia cardona</name>
    <dbReference type="NCBI Taxonomy" id="393608"/>
    <lineage>
        <taxon>Eukaryota</taxon>
        <taxon>Viridiplantae</taxon>
        <taxon>Streptophyta</taxon>
        <taxon>Embryophyta</taxon>
        <taxon>Tracheophyta</taxon>
        <taxon>Spermatophyta</taxon>
        <taxon>Magnoliopsida</taxon>
        <taxon>eudicotyledons</taxon>
        <taxon>Gunneridae</taxon>
        <taxon>Pentapetalae</taxon>
        <taxon>Caryophyllales</taxon>
        <taxon>Cactineae</taxon>
        <taxon>Cactaceae</taxon>
        <taxon>Opuntioideae</taxon>
        <taxon>Opuntia</taxon>
    </lineage>
</organism>
<dbReference type="PROSITE" id="PS50012">
    <property type="entry name" value="RCC1_3"/>
    <property type="match status" value="4"/>
</dbReference>
<protein>
    <recommendedName>
        <fullName evidence="3">RCC1-like domain-containing protein</fullName>
    </recommendedName>
</protein>
<feature type="repeat" description="RCC1" evidence="2">
    <location>
        <begin position="90"/>
        <end position="144"/>
    </location>
</feature>
<feature type="repeat" description="RCC1" evidence="2">
    <location>
        <begin position="145"/>
        <end position="197"/>
    </location>
</feature>
<proteinExistence type="predicted"/>
<dbReference type="Pfam" id="PF25390">
    <property type="entry name" value="WD40_RLD"/>
    <property type="match status" value="1"/>
</dbReference>
<keyword evidence="1" id="KW-0677">Repeat</keyword>
<feature type="repeat" description="RCC1" evidence="2">
    <location>
        <begin position="34"/>
        <end position="89"/>
    </location>
</feature>
<evidence type="ECO:0000313" key="4">
    <source>
        <dbReference type="EMBL" id="MBA4628602.1"/>
    </source>
</evidence>
<sequence>MLLLARKTCEAAFFLSRYRCFSGRAGFGNESSSFAVMSFGDGSQGSLGLPSSLVGIGGDAYEPTVIPGLPPDVVSVSAGHYHSLAVTAEGELWAWGRNDEGQLGRGLLAPRHSWNEPKRVQGLGNVKVRAGFASGVISVAVGDDGSMWTWGRSKRGQLGLGKGVVEAAAPTRVEVLAGEEIAKLSLGWGHALACTVDGKLFGWGYAADGRLGQLGGTVETSPLDRSATLLRRHELNSHEALETAEKVVMESMEKEKDMPIVWEPHVIEEFRSVGMTDVSCGLDHSLVICRKYA</sequence>
<name>A0A7C9CY88_OPUST</name>
<evidence type="ECO:0000256" key="2">
    <source>
        <dbReference type="PROSITE-ProRule" id="PRU00235"/>
    </source>
</evidence>
<dbReference type="InterPro" id="IPR058923">
    <property type="entry name" value="RCC1-like_dom"/>
</dbReference>
<dbReference type="SUPFAM" id="SSF50985">
    <property type="entry name" value="RCC1/BLIP-II"/>
    <property type="match status" value="1"/>
</dbReference>
<feature type="domain" description="RCC1-like" evidence="3">
    <location>
        <begin position="36"/>
        <end position="291"/>
    </location>
</feature>
<dbReference type="PANTHER" id="PTHR22870">
    <property type="entry name" value="REGULATOR OF CHROMOSOME CONDENSATION"/>
    <property type="match status" value="1"/>
</dbReference>
<dbReference type="Gene3D" id="2.130.10.30">
    <property type="entry name" value="Regulator of chromosome condensation 1/beta-lactamase-inhibitor protein II"/>
    <property type="match status" value="1"/>
</dbReference>
<feature type="repeat" description="RCC1" evidence="2">
    <location>
        <begin position="198"/>
        <end position="291"/>
    </location>
</feature>
<dbReference type="InterPro" id="IPR000408">
    <property type="entry name" value="Reg_chr_condens"/>
</dbReference>
<reference evidence="4" key="1">
    <citation type="journal article" date="2013" name="J. Plant Res.">
        <title>Effect of fungi and light on seed germination of three Opuntia species from semiarid lands of central Mexico.</title>
        <authorList>
            <person name="Delgado-Sanchez P."/>
            <person name="Jimenez-Bremont J.F."/>
            <person name="Guerrero-Gonzalez Mde L."/>
            <person name="Flores J."/>
        </authorList>
    </citation>
    <scope>NUCLEOTIDE SEQUENCE</scope>
    <source>
        <tissue evidence="4">Cladode</tissue>
    </source>
</reference>
<evidence type="ECO:0000256" key="1">
    <source>
        <dbReference type="ARBA" id="ARBA00022737"/>
    </source>
</evidence>
<reference evidence="4" key="2">
    <citation type="submission" date="2020-07" db="EMBL/GenBank/DDBJ databases">
        <authorList>
            <person name="Vera ALvarez R."/>
            <person name="Arias-Moreno D.M."/>
            <person name="Jimenez-Jacinto V."/>
            <person name="Jimenez-Bremont J.F."/>
            <person name="Swaminathan K."/>
            <person name="Moose S.P."/>
            <person name="Guerrero-Gonzalez M.L."/>
            <person name="Marino-Ramirez L."/>
            <person name="Landsman D."/>
            <person name="Rodriguez-Kessler M."/>
            <person name="Delgado-Sanchez P."/>
        </authorList>
    </citation>
    <scope>NUCLEOTIDE SEQUENCE</scope>
    <source>
        <tissue evidence="4">Cladode</tissue>
    </source>
</reference>
<dbReference type="PANTHER" id="PTHR22870:SF365">
    <property type="entry name" value="REGULATOR OF CHROMOSOME CONDENSATION (CELL CYCLE REGULATORY PROTEIN)-RELATED"/>
    <property type="match status" value="1"/>
</dbReference>